<evidence type="ECO:0000313" key="6">
    <source>
        <dbReference type="Proteomes" id="UP000054359"/>
    </source>
</evidence>
<keyword evidence="1" id="KW-0446">Lipid-binding</keyword>
<dbReference type="InterPro" id="IPR037239">
    <property type="entry name" value="OSBP_sf"/>
</dbReference>
<accession>A0A087U780</accession>
<dbReference type="STRING" id="407821.A0A087U780"/>
<evidence type="ECO:0000256" key="3">
    <source>
        <dbReference type="RuleBase" id="RU003845"/>
    </source>
</evidence>
<dbReference type="Gene3D" id="6.10.140.1150">
    <property type="match status" value="1"/>
</dbReference>
<dbReference type="GO" id="GO:0005829">
    <property type="term" value="C:cytosol"/>
    <property type="evidence" value="ECO:0007669"/>
    <property type="project" value="TreeGrafter"/>
</dbReference>
<evidence type="ECO:0000256" key="2">
    <source>
        <dbReference type="RuleBase" id="RU003844"/>
    </source>
</evidence>
<name>A0A087U780_STEMI</name>
<dbReference type="PANTHER" id="PTHR10972">
    <property type="entry name" value="OXYSTEROL-BINDING PROTEIN-RELATED"/>
    <property type="match status" value="1"/>
</dbReference>
<dbReference type="GO" id="GO:0032934">
    <property type="term" value="F:sterol binding"/>
    <property type="evidence" value="ECO:0007669"/>
    <property type="project" value="TreeGrafter"/>
</dbReference>
<dbReference type="PANTHER" id="PTHR10972:SF141">
    <property type="entry name" value="OXYSTEROL-BINDING PROTEIN"/>
    <property type="match status" value="1"/>
</dbReference>
<evidence type="ECO:0000256" key="4">
    <source>
        <dbReference type="SAM" id="Coils"/>
    </source>
</evidence>
<keyword evidence="3" id="KW-0445">Lipid transport</keyword>
<evidence type="ECO:0000313" key="5">
    <source>
        <dbReference type="EMBL" id="KFM73219.1"/>
    </source>
</evidence>
<comment type="similarity">
    <text evidence="2">Belongs to the OSBP family.</text>
</comment>
<dbReference type="InterPro" id="IPR000648">
    <property type="entry name" value="Oxysterol-bd"/>
</dbReference>
<sequence length="311" mass="35962">MFADCMRHPDFLVRIPDCETPEARMLAVVQWYLTSFHAGREATVAKKPYNPIIGEMFRCSWNLSENSDNESIENVYKVTYVSEQVSHHPPISAFYVECPKKKIALSAHLCIKSNFLTSYIAVSFVGEVTLHLLTLGETYIFTLPCAYLRCILTVPWIELGGRVSINCSSTGYNASVTFQTKPQQSGTPHKVTGEIKHIDDLVYRISGEWNNILQFTSCDGNIEILNVQELKRYRKHVRPLDQQDMFESRNLWQHVTKALLEENFEKAAAEKQKLEEQQREEEKKRLESGTEYCGKLFFKENSIWKYKYPLP</sequence>
<dbReference type="GO" id="GO:0016020">
    <property type="term" value="C:membrane"/>
    <property type="evidence" value="ECO:0007669"/>
    <property type="project" value="TreeGrafter"/>
</dbReference>
<dbReference type="GO" id="GO:0006869">
    <property type="term" value="P:lipid transport"/>
    <property type="evidence" value="ECO:0007669"/>
    <property type="project" value="UniProtKB-KW"/>
</dbReference>
<dbReference type="InterPro" id="IPR018494">
    <property type="entry name" value="Oxysterol-bd_CS"/>
</dbReference>
<gene>
    <name evidence="5" type="ORF">X975_09960</name>
</gene>
<feature type="coiled-coil region" evidence="4">
    <location>
        <begin position="257"/>
        <end position="287"/>
    </location>
</feature>
<dbReference type="SUPFAM" id="SSF144000">
    <property type="entry name" value="Oxysterol-binding protein-like"/>
    <property type="match status" value="1"/>
</dbReference>
<dbReference type="AlphaFoldDB" id="A0A087U780"/>
<dbReference type="OrthoDB" id="14833at2759"/>
<dbReference type="PROSITE" id="PS01013">
    <property type="entry name" value="OSBP"/>
    <property type="match status" value="1"/>
</dbReference>
<dbReference type="Gene3D" id="2.40.160.120">
    <property type="match status" value="1"/>
</dbReference>
<dbReference type="EMBL" id="KK118537">
    <property type="protein sequence ID" value="KFM73219.1"/>
    <property type="molecule type" value="Genomic_DNA"/>
</dbReference>
<dbReference type="Pfam" id="PF01237">
    <property type="entry name" value="Oxysterol_BP"/>
    <property type="match status" value="1"/>
</dbReference>
<keyword evidence="3" id="KW-0813">Transport</keyword>
<keyword evidence="4" id="KW-0175">Coiled coil</keyword>
<protein>
    <recommendedName>
        <fullName evidence="3">Oxysterol-binding protein</fullName>
    </recommendedName>
</protein>
<feature type="non-terminal residue" evidence="5">
    <location>
        <position position="311"/>
    </location>
</feature>
<evidence type="ECO:0000256" key="1">
    <source>
        <dbReference type="ARBA" id="ARBA00023121"/>
    </source>
</evidence>
<dbReference type="Gene3D" id="1.10.287.2720">
    <property type="match status" value="1"/>
</dbReference>
<reference evidence="5 6" key="1">
    <citation type="submission" date="2013-11" db="EMBL/GenBank/DDBJ databases">
        <title>Genome sequencing of Stegodyphus mimosarum.</title>
        <authorList>
            <person name="Bechsgaard J."/>
        </authorList>
    </citation>
    <scope>NUCLEOTIDE SEQUENCE [LARGE SCALE GENOMIC DNA]</scope>
</reference>
<organism evidence="5 6">
    <name type="scientific">Stegodyphus mimosarum</name>
    <name type="common">African social velvet spider</name>
    <dbReference type="NCBI Taxonomy" id="407821"/>
    <lineage>
        <taxon>Eukaryota</taxon>
        <taxon>Metazoa</taxon>
        <taxon>Ecdysozoa</taxon>
        <taxon>Arthropoda</taxon>
        <taxon>Chelicerata</taxon>
        <taxon>Arachnida</taxon>
        <taxon>Araneae</taxon>
        <taxon>Araneomorphae</taxon>
        <taxon>Entelegynae</taxon>
        <taxon>Eresoidea</taxon>
        <taxon>Eresidae</taxon>
        <taxon>Stegodyphus</taxon>
    </lineage>
</organism>
<keyword evidence="6" id="KW-1185">Reference proteome</keyword>
<dbReference type="OMA" id="RDECYTI"/>
<proteinExistence type="inferred from homology"/>
<dbReference type="Proteomes" id="UP000054359">
    <property type="component" value="Unassembled WGS sequence"/>
</dbReference>